<proteinExistence type="inferred from homology"/>
<gene>
    <name evidence="10" type="primary">gltX</name>
    <name evidence="14" type="ORF">BECKSD772E_GA0070983_104120</name>
    <name evidence="13" type="ORF">BECKSD772F_GA0070984_103323</name>
</gene>
<feature type="binding site" evidence="10">
    <location>
        <position position="125"/>
    </location>
    <ligand>
        <name>Zn(2+)</name>
        <dbReference type="ChEBI" id="CHEBI:29105"/>
    </ligand>
</feature>
<protein>
    <recommendedName>
        <fullName evidence="10">Glutamate--tRNA ligase</fullName>
        <ecNumber evidence="10">6.1.1.17</ecNumber>
    </recommendedName>
    <alternativeName>
        <fullName evidence="10">Glutamyl-tRNA synthetase</fullName>
        <shortName evidence="10">GluRS</shortName>
    </alternativeName>
</protein>
<feature type="domain" description="Aminoacyl-tRNA synthetase class I anticodon-binding" evidence="12">
    <location>
        <begin position="332"/>
        <end position="458"/>
    </location>
</feature>
<dbReference type="Gene3D" id="1.10.10.350">
    <property type="match status" value="1"/>
</dbReference>
<comment type="subunit">
    <text evidence="3 10">Monomer.</text>
</comment>
<keyword evidence="5 10" id="KW-0436">Ligase</keyword>
<dbReference type="AlphaFoldDB" id="A0A450YSX1"/>
<dbReference type="EMBL" id="CAADFR010000033">
    <property type="protein sequence ID" value="VFK39109.1"/>
    <property type="molecule type" value="Genomic_DNA"/>
</dbReference>
<evidence type="ECO:0000256" key="2">
    <source>
        <dbReference type="ARBA" id="ARBA00007894"/>
    </source>
</evidence>
<dbReference type="SUPFAM" id="SSF48163">
    <property type="entry name" value="An anticodon-binding domain of class I aminoacyl-tRNA synthetases"/>
    <property type="match status" value="1"/>
</dbReference>
<dbReference type="GO" id="GO:0000049">
    <property type="term" value="F:tRNA binding"/>
    <property type="evidence" value="ECO:0007669"/>
    <property type="project" value="InterPro"/>
</dbReference>
<feature type="binding site" evidence="10">
    <location>
        <position position="239"/>
    </location>
    <ligand>
        <name>ATP</name>
        <dbReference type="ChEBI" id="CHEBI:30616"/>
    </ligand>
</feature>
<dbReference type="GO" id="GO:0005829">
    <property type="term" value="C:cytosol"/>
    <property type="evidence" value="ECO:0007669"/>
    <property type="project" value="TreeGrafter"/>
</dbReference>
<dbReference type="InterPro" id="IPR008925">
    <property type="entry name" value="aa_tRNA-synth_I_cd-bd_sf"/>
</dbReference>
<keyword evidence="9 10" id="KW-0030">Aminoacyl-tRNA synthetase</keyword>
<dbReference type="EC" id="6.1.1.17" evidence="10"/>
<evidence type="ECO:0000256" key="7">
    <source>
        <dbReference type="ARBA" id="ARBA00022840"/>
    </source>
</evidence>
<comment type="similarity">
    <text evidence="2 10">Belongs to the class-I aminoacyl-tRNA synthetase family. Glutamate--tRNA ligase type 1 subfamily.</text>
</comment>
<dbReference type="Gene3D" id="3.40.50.620">
    <property type="entry name" value="HUPs"/>
    <property type="match status" value="1"/>
</dbReference>
<organism evidence="14">
    <name type="scientific">Candidatus Kentrum sp. SD</name>
    <dbReference type="NCBI Taxonomy" id="2126332"/>
    <lineage>
        <taxon>Bacteria</taxon>
        <taxon>Pseudomonadati</taxon>
        <taxon>Pseudomonadota</taxon>
        <taxon>Gammaproteobacteria</taxon>
        <taxon>Candidatus Kentrum</taxon>
    </lineage>
</organism>
<dbReference type="EMBL" id="CAADFU010000041">
    <property type="protein sequence ID" value="VFK44650.1"/>
    <property type="molecule type" value="Genomic_DNA"/>
</dbReference>
<dbReference type="InterPro" id="IPR020751">
    <property type="entry name" value="aa-tRNA-synth_I_codon-bd_sub2"/>
</dbReference>
<feature type="short sequence motif" description="'HIGH' region" evidence="10">
    <location>
        <begin position="9"/>
        <end position="19"/>
    </location>
</feature>
<feature type="binding site" evidence="10">
    <location>
        <position position="127"/>
    </location>
    <ligand>
        <name>Zn(2+)</name>
        <dbReference type="ChEBI" id="CHEBI:29105"/>
    </ligand>
</feature>
<dbReference type="PROSITE" id="PS00178">
    <property type="entry name" value="AA_TRNA_LIGASE_I"/>
    <property type="match status" value="1"/>
</dbReference>
<dbReference type="InterPro" id="IPR000924">
    <property type="entry name" value="Glu/Gln-tRNA-synth"/>
</dbReference>
<dbReference type="InterPro" id="IPR014729">
    <property type="entry name" value="Rossmann-like_a/b/a_fold"/>
</dbReference>
<evidence type="ECO:0000256" key="6">
    <source>
        <dbReference type="ARBA" id="ARBA00022741"/>
    </source>
</evidence>
<dbReference type="FunFam" id="3.40.50.620:FF:000007">
    <property type="entry name" value="Glutamate--tRNA ligase"/>
    <property type="match status" value="1"/>
</dbReference>
<keyword evidence="7 10" id="KW-0067">ATP-binding</keyword>
<dbReference type="HAMAP" id="MF_00022">
    <property type="entry name" value="Glu_tRNA_synth_type1"/>
    <property type="match status" value="1"/>
</dbReference>
<keyword evidence="6 10" id="KW-0547">Nucleotide-binding</keyword>
<comment type="catalytic activity">
    <reaction evidence="10">
        <text>tRNA(Glu) + L-glutamate + ATP = L-glutamyl-tRNA(Glu) + AMP + diphosphate</text>
        <dbReference type="Rhea" id="RHEA:23540"/>
        <dbReference type="Rhea" id="RHEA-COMP:9663"/>
        <dbReference type="Rhea" id="RHEA-COMP:9680"/>
        <dbReference type="ChEBI" id="CHEBI:29985"/>
        <dbReference type="ChEBI" id="CHEBI:30616"/>
        <dbReference type="ChEBI" id="CHEBI:33019"/>
        <dbReference type="ChEBI" id="CHEBI:78442"/>
        <dbReference type="ChEBI" id="CHEBI:78520"/>
        <dbReference type="ChEBI" id="CHEBI:456215"/>
        <dbReference type="EC" id="6.1.1.17"/>
    </reaction>
</comment>
<evidence type="ECO:0000259" key="11">
    <source>
        <dbReference type="Pfam" id="PF00749"/>
    </source>
</evidence>
<feature type="domain" description="Glutamyl/glutaminyl-tRNA synthetase class Ib catalytic" evidence="11">
    <location>
        <begin position="3"/>
        <end position="304"/>
    </location>
</feature>
<evidence type="ECO:0000256" key="10">
    <source>
        <dbReference type="HAMAP-Rule" id="MF_00022"/>
    </source>
</evidence>
<keyword evidence="4 10" id="KW-0963">Cytoplasm</keyword>
<evidence type="ECO:0000256" key="4">
    <source>
        <dbReference type="ARBA" id="ARBA00022490"/>
    </source>
</evidence>
<dbReference type="NCBIfam" id="TIGR00464">
    <property type="entry name" value="gltX_bact"/>
    <property type="match status" value="1"/>
</dbReference>
<dbReference type="InterPro" id="IPR049940">
    <property type="entry name" value="GluQ/Sye"/>
</dbReference>
<evidence type="ECO:0000256" key="5">
    <source>
        <dbReference type="ARBA" id="ARBA00022598"/>
    </source>
</evidence>
<dbReference type="GO" id="GO:0004818">
    <property type="term" value="F:glutamate-tRNA ligase activity"/>
    <property type="evidence" value="ECO:0007669"/>
    <property type="project" value="UniProtKB-UniRule"/>
</dbReference>
<feature type="binding site" evidence="10">
    <location>
        <position position="100"/>
    </location>
    <ligand>
        <name>Zn(2+)</name>
        <dbReference type="ChEBI" id="CHEBI:29105"/>
    </ligand>
</feature>
<dbReference type="InterPro" id="IPR004527">
    <property type="entry name" value="Glu-tRNA-ligase_bac/mito"/>
</dbReference>
<evidence type="ECO:0000256" key="1">
    <source>
        <dbReference type="ARBA" id="ARBA00004496"/>
    </source>
</evidence>
<evidence type="ECO:0000256" key="8">
    <source>
        <dbReference type="ARBA" id="ARBA00022917"/>
    </source>
</evidence>
<evidence type="ECO:0000313" key="13">
    <source>
        <dbReference type="EMBL" id="VFK39109.1"/>
    </source>
</evidence>
<comment type="subcellular location">
    <subcellularLocation>
        <location evidence="1 10">Cytoplasm</location>
    </subcellularLocation>
</comment>
<dbReference type="PANTHER" id="PTHR43311:SF2">
    <property type="entry name" value="GLUTAMATE--TRNA LIGASE, MITOCHONDRIAL-RELATED"/>
    <property type="match status" value="1"/>
</dbReference>
<dbReference type="GO" id="GO:0008270">
    <property type="term" value="F:zinc ion binding"/>
    <property type="evidence" value="ECO:0007669"/>
    <property type="project" value="UniProtKB-UniRule"/>
</dbReference>
<dbReference type="NCBIfam" id="NF004314">
    <property type="entry name" value="PRK05710.1-3"/>
    <property type="match status" value="1"/>
</dbReference>
<dbReference type="Pfam" id="PF00749">
    <property type="entry name" value="tRNA-synt_1c"/>
    <property type="match status" value="1"/>
</dbReference>
<dbReference type="PRINTS" id="PR00987">
    <property type="entry name" value="TRNASYNTHGLU"/>
</dbReference>
<keyword evidence="8 10" id="KW-0648">Protein biosynthesis</keyword>
<evidence type="ECO:0000256" key="9">
    <source>
        <dbReference type="ARBA" id="ARBA00023146"/>
    </source>
</evidence>
<name>A0A450YSX1_9GAMM</name>
<dbReference type="InterPro" id="IPR045462">
    <property type="entry name" value="aa-tRNA-synth_I_cd-bd"/>
</dbReference>
<keyword evidence="10" id="KW-0862">Zinc</keyword>
<dbReference type="Pfam" id="PF19269">
    <property type="entry name" value="Anticodon_2"/>
    <property type="match status" value="1"/>
</dbReference>
<evidence type="ECO:0000256" key="3">
    <source>
        <dbReference type="ARBA" id="ARBA00011245"/>
    </source>
</evidence>
<feature type="binding site" evidence="10">
    <location>
        <position position="98"/>
    </location>
    <ligand>
        <name>Zn(2+)</name>
        <dbReference type="ChEBI" id="CHEBI:29105"/>
    </ligand>
</feature>
<accession>A0A450YSX1</accession>
<dbReference type="InterPro" id="IPR001412">
    <property type="entry name" value="aa-tRNA-synth_I_CS"/>
</dbReference>
<dbReference type="PANTHER" id="PTHR43311">
    <property type="entry name" value="GLUTAMATE--TRNA LIGASE"/>
    <property type="match status" value="1"/>
</dbReference>
<dbReference type="SUPFAM" id="SSF52374">
    <property type="entry name" value="Nucleotidylyl transferase"/>
    <property type="match status" value="1"/>
</dbReference>
<dbReference type="GO" id="GO:0005524">
    <property type="term" value="F:ATP binding"/>
    <property type="evidence" value="ECO:0007669"/>
    <property type="project" value="UniProtKB-UniRule"/>
</dbReference>
<dbReference type="InterPro" id="IPR020058">
    <property type="entry name" value="Glu/Gln-tRNA-synth_Ib_cat-dom"/>
</dbReference>
<comment type="cofactor">
    <cofactor evidence="10">
        <name>Zn(2+)</name>
        <dbReference type="ChEBI" id="CHEBI:29105"/>
    </cofactor>
    <text evidence="10">Binds 1 zinc ion per subunit.</text>
</comment>
<dbReference type="GO" id="GO:0006424">
    <property type="term" value="P:glutamyl-tRNA aminoacylation"/>
    <property type="evidence" value="ECO:0007669"/>
    <property type="project" value="UniProtKB-UniRule"/>
</dbReference>
<dbReference type="CDD" id="cd00808">
    <property type="entry name" value="GluRS_core"/>
    <property type="match status" value="1"/>
</dbReference>
<keyword evidence="10" id="KW-0479">Metal-binding</keyword>
<reference evidence="14" key="1">
    <citation type="submission" date="2019-02" db="EMBL/GenBank/DDBJ databases">
        <authorList>
            <person name="Gruber-Vodicka R. H."/>
            <person name="Seah K. B. B."/>
        </authorList>
    </citation>
    <scope>NUCLEOTIDE SEQUENCE</scope>
    <source>
        <strain evidence="14">BECK_S1320</strain>
        <strain evidence="13">BECK_S1321</strain>
    </source>
</reference>
<sequence>MTIRTRFAPSPTGHLHVGGARTALFSWLYARRHGGTFILRIEDTDRQRSTSESVDAILEGMAWLGLDYDEGPVFQSERFDRYHEVIARLLDEGHAYRCHCSRERLDAVRAEQMARKIKPRYDGHCRERADSPANTPAVIRFRNPLSGEVVVDDLVRGAVVFQNDELDDLIIARADGSPTYHLTVVVDDIDMGITHVIRGDDHLNNTPRQINILSALGATPPIYAHVPMIMGSDGQRLSKRHGAVSVMQYRIDGYLPEALLNYLVRLGWSHGDQEIFSLDEMVELFDVADVNRAASMFDPEKLLWLNQQYMKHMDPAHVARHSGWHMGRLGIDPSSGPNLVEVAMVQRERAKTLEELAENSRYFYEDFEEYQKGAQKHLTPKIGGALEQLHQRLTALQDWSAAKIHEIIVDLAEEEGIKLGKLAQPVRVAVTGKTFSPPIDITLELVGKTRSLKRIGQAMDYIAKGSNDPKDS</sequence>
<dbReference type="InterPro" id="IPR033910">
    <property type="entry name" value="GluRS_core"/>
</dbReference>
<feature type="short sequence motif" description="'KMSKS' region" evidence="10">
    <location>
        <begin position="236"/>
        <end position="240"/>
    </location>
</feature>
<comment type="function">
    <text evidence="10">Catalyzes the attachment of glutamate to tRNA(Glu) in a two-step reaction: glutamate is first activated by ATP to form Glu-AMP and then transferred to the acceptor end of tRNA(Glu).</text>
</comment>
<evidence type="ECO:0000313" key="14">
    <source>
        <dbReference type="EMBL" id="VFK44650.1"/>
    </source>
</evidence>
<evidence type="ECO:0000259" key="12">
    <source>
        <dbReference type="Pfam" id="PF19269"/>
    </source>
</evidence>